<keyword evidence="5" id="KW-1185">Reference proteome</keyword>
<dbReference type="Gene3D" id="1.20.5.170">
    <property type="match status" value="1"/>
</dbReference>
<dbReference type="InterPro" id="IPR032675">
    <property type="entry name" value="LRR_dom_sf"/>
</dbReference>
<proteinExistence type="predicted"/>
<feature type="coiled-coil region" evidence="1">
    <location>
        <begin position="1"/>
        <end position="35"/>
    </location>
</feature>
<evidence type="ECO:0000256" key="2">
    <source>
        <dbReference type="SAM" id="MobiDB-lite"/>
    </source>
</evidence>
<dbReference type="InterPro" id="IPR036047">
    <property type="entry name" value="F-box-like_dom_sf"/>
</dbReference>
<dbReference type="Gene3D" id="3.80.10.10">
    <property type="entry name" value="Ribonuclease Inhibitor"/>
    <property type="match status" value="1"/>
</dbReference>
<dbReference type="InterPro" id="IPR001810">
    <property type="entry name" value="F-box_dom"/>
</dbReference>
<dbReference type="SUPFAM" id="SSF81383">
    <property type="entry name" value="F-box domain"/>
    <property type="match status" value="1"/>
</dbReference>
<sequence length="371" mass="40790">MTGLKEEMAGLKGEMDVLKQDMTKLKEENTTLHSQVVLLQQAMVEERSTRQVVVEELRQGVRRRAAPSDRLQGDGEEVASPKADTCDKTSDTISTCDVITQAEEEAGLARGDVREAAPQWPSAIYLLDTELLKVVLSKMDCWEMIRARRVCRRWRSAVDDIVGDCRRELTDQQTRGGEVPAPATGLELVLKVQDQAKLTELRAPTAETDTDLRLVAATCHGLEKANLRGFKLRASALRRLARANASSLRELTLPAGISDWQLEALLEPLKALERLDVSPPVDSSGKWLRLLPKSLRRLDITGSGMTREPAKYGRCPSEGLLVGIKQGTDTLLDQLAALATHTVTGLFISGSVFDKLTVPPNGSKISLGYIR</sequence>
<dbReference type="Proteomes" id="UP000440578">
    <property type="component" value="Unassembled WGS sequence"/>
</dbReference>
<organism evidence="4 5">
    <name type="scientific">Amphibalanus amphitrite</name>
    <name type="common">Striped barnacle</name>
    <name type="synonym">Balanus amphitrite</name>
    <dbReference type="NCBI Taxonomy" id="1232801"/>
    <lineage>
        <taxon>Eukaryota</taxon>
        <taxon>Metazoa</taxon>
        <taxon>Ecdysozoa</taxon>
        <taxon>Arthropoda</taxon>
        <taxon>Crustacea</taxon>
        <taxon>Multicrustacea</taxon>
        <taxon>Cirripedia</taxon>
        <taxon>Thoracica</taxon>
        <taxon>Thoracicalcarea</taxon>
        <taxon>Balanomorpha</taxon>
        <taxon>Balanoidea</taxon>
        <taxon>Balanidae</taxon>
        <taxon>Amphibalaninae</taxon>
        <taxon>Amphibalanus</taxon>
    </lineage>
</organism>
<feature type="domain" description="F-box" evidence="3">
    <location>
        <begin position="121"/>
        <end position="169"/>
    </location>
</feature>
<evidence type="ECO:0000313" key="5">
    <source>
        <dbReference type="Proteomes" id="UP000440578"/>
    </source>
</evidence>
<feature type="region of interest" description="Disordered" evidence="2">
    <location>
        <begin position="63"/>
        <end position="90"/>
    </location>
</feature>
<dbReference type="SUPFAM" id="SSF52047">
    <property type="entry name" value="RNI-like"/>
    <property type="match status" value="1"/>
</dbReference>
<comment type="caution">
    <text evidence="4">The sequence shown here is derived from an EMBL/GenBank/DDBJ whole genome shotgun (WGS) entry which is preliminary data.</text>
</comment>
<protein>
    <recommendedName>
        <fullName evidence="3">F-box domain-containing protein</fullName>
    </recommendedName>
</protein>
<dbReference type="Pfam" id="PF00646">
    <property type="entry name" value="F-box"/>
    <property type="match status" value="1"/>
</dbReference>
<accession>A0A6A4VZI5</accession>
<evidence type="ECO:0000256" key="1">
    <source>
        <dbReference type="SAM" id="Coils"/>
    </source>
</evidence>
<dbReference type="SMART" id="SM00256">
    <property type="entry name" value="FBOX"/>
    <property type="match status" value="1"/>
</dbReference>
<evidence type="ECO:0000259" key="3">
    <source>
        <dbReference type="PROSITE" id="PS50181"/>
    </source>
</evidence>
<dbReference type="EMBL" id="VIIS01001349">
    <property type="protein sequence ID" value="KAF0299575.1"/>
    <property type="molecule type" value="Genomic_DNA"/>
</dbReference>
<gene>
    <name evidence="4" type="ORF">FJT64_027705</name>
</gene>
<dbReference type="OrthoDB" id="10255522at2759"/>
<reference evidence="4 5" key="1">
    <citation type="submission" date="2019-07" db="EMBL/GenBank/DDBJ databases">
        <title>Draft genome assembly of a fouling barnacle, Amphibalanus amphitrite (Darwin, 1854): The first reference genome for Thecostraca.</title>
        <authorList>
            <person name="Kim W."/>
        </authorList>
    </citation>
    <scope>NUCLEOTIDE SEQUENCE [LARGE SCALE GENOMIC DNA]</scope>
    <source>
        <strain evidence="4">SNU_AA5</strain>
        <tissue evidence="4">Soma without cirri and trophi</tissue>
    </source>
</reference>
<dbReference type="AlphaFoldDB" id="A0A6A4VZI5"/>
<keyword evidence="1" id="KW-0175">Coiled coil</keyword>
<dbReference type="PROSITE" id="PS50181">
    <property type="entry name" value="FBOX"/>
    <property type="match status" value="1"/>
</dbReference>
<evidence type="ECO:0000313" key="4">
    <source>
        <dbReference type="EMBL" id="KAF0299575.1"/>
    </source>
</evidence>
<name>A0A6A4VZI5_AMPAM</name>